<gene>
    <name evidence="1" type="ORF">RIF29_33226</name>
</gene>
<name>A0AAN9HWP3_CROPI</name>
<dbReference type="AlphaFoldDB" id="A0AAN9HWP3"/>
<reference evidence="1 2" key="1">
    <citation type="submission" date="2024-01" db="EMBL/GenBank/DDBJ databases">
        <title>The genomes of 5 underutilized Papilionoideae crops provide insights into root nodulation and disease resistanc.</title>
        <authorList>
            <person name="Yuan L."/>
        </authorList>
    </citation>
    <scope>NUCLEOTIDE SEQUENCE [LARGE SCALE GENOMIC DNA]</scope>
    <source>
        <strain evidence="1">ZHUSHIDOU_FW_LH</strain>
        <tissue evidence="1">Leaf</tissue>
    </source>
</reference>
<evidence type="ECO:0000313" key="2">
    <source>
        <dbReference type="Proteomes" id="UP001372338"/>
    </source>
</evidence>
<accession>A0AAN9HWP3</accession>
<keyword evidence="2" id="KW-1185">Reference proteome</keyword>
<comment type="caution">
    <text evidence="1">The sequence shown here is derived from an EMBL/GenBank/DDBJ whole genome shotgun (WGS) entry which is preliminary data.</text>
</comment>
<organism evidence="1 2">
    <name type="scientific">Crotalaria pallida</name>
    <name type="common">Smooth rattlebox</name>
    <name type="synonym">Crotalaria striata</name>
    <dbReference type="NCBI Taxonomy" id="3830"/>
    <lineage>
        <taxon>Eukaryota</taxon>
        <taxon>Viridiplantae</taxon>
        <taxon>Streptophyta</taxon>
        <taxon>Embryophyta</taxon>
        <taxon>Tracheophyta</taxon>
        <taxon>Spermatophyta</taxon>
        <taxon>Magnoliopsida</taxon>
        <taxon>eudicotyledons</taxon>
        <taxon>Gunneridae</taxon>
        <taxon>Pentapetalae</taxon>
        <taxon>rosids</taxon>
        <taxon>fabids</taxon>
        <taxon>Fabales</taxon>
        <taxon>Fabaceae</taxon>
        <taxon>Papilionoideae</taxon>
        <taxon>50 kb inversion clade</taxon>
        <taxon>genistoids sensu lato</taxon>
        <taxon>core genistoids</taxon>
        <taxon>Crotalarieae</taxon>
        <taxon>Crotalaria</taxon>
    </lineage>
</organism>
<dbReference type="Proteomes" id="UP001372338">
    <property type="component" value="Unassembled WGS sequence"/>
</dbReference>
<protein>
    <submittedName>
        <fullName evidence="1">Uncharacterized protein</fullName>
    </submittedName>
</protein>
<proteinExistence type="predicted"/>
<dbReference type="EMBL" id="JAYWIO010000007">
    <property type="protein sequence ID" value="KAK7250659.1"/>
    <property type="molecule type" value="Genomic_DNA"/>
</dbReference>
<evidence type="ECO:0000313" key="1">
    <source>
        <dbReference type="EMBL" id="KAK7250659.1"/>
    </source>
</evidence>
<sequence>MQVVVPSTNLQQQVLPFLMRICESPSSGDWKRAEQRVRQRALSGFCESIENPSLCHSSLYDSPPIHFLTSHNLPLKKASLFSLFLSSIHSRD</sequence>